<evidence type="ECO:0000313" key="8">
    <source>
        <dbReference type="EMBL" id="CAF1105408.1"/>
    </source>
</evidence>
<dbReference type="EMBL" id="CAJOBA010010902">
    <property type="protein sequence ID" value="CAF3868465.1"/>
    <property type="molecule type" value="Genomic_DNA"/>
</dbReference>
<accession>A0A8S2E132</accession>
<dbReference type="Gene3D" id="1.10.238.10">
    <property type="entry name" value="EF-hand"/>
    <property type="match status" value="2"/>
</dbReference>
<evidence type="ECO:0000256" key="4">
    <source>
        <dbReference type="ARBA" id="ARBA00023123"/>
    </source>
</evidence>
<evidence type="ECO:0000313" key="10">
    <source>
        <dbReference type="Proteomes" id="UP000677228"/>
    </source>
</evidence>
<evidence type="ECO:0000256" key="5">
    <source>
        <dbReference type="ARBA" id="ARBA00023175"/>
    </source>
</evidence>
<evidence type="ECO:0000256" key="1">
    <source>
        <dbReference type="ARBA" id="ARBA00022723"/>
    </source>
</evidence>
<protein>
    <recommendedName>
        <fullName evidence="7">EF-hand domain-containing protein</fullName>
    </recommendedName>
</protein>
<dbReference type="Proteomes" id="UP000682733">
    <property type="component" value="Unassembled WGS sequence"/>
</dbReference>
<dbReference type="PROSITE" id="PS50222">
    <property type="entry name" value="EF_HAND_2"/>
    <property type="match status" value="2"/>
</dbReference>
<dbReference type="SMART" id="SM00054">
    <property type="entry name" value="EFh"/>
    <property type="match status" value="2"/>
</dbReference>
<dbReference type="InterPro" id="IPR011992">
    <property type="entry name" value="EF-hand-dom_pair"/>
</dbReference>
<keyword evidence="6" id="KW-0514">Muscle protein</keyword>
<evidence type="ECO:0000313" key="9">
    <source>
        <dbReference type="EMBL" id="CAF3868465.1"/>
    </source>
</evidence>
<keyword evidence="4" id="KW-0518">Myosin</keyword>
<dbReference type="PROSITE" id="PS00018">
    <property type="entry name" value="EF_HAND_1"/>
    <property type="match status" value="1"/>
</dbReference>
<proteinExistence type="predicted"/>
<keyword evidence="3" id="KW-0106">Calcium</keyword>
<dbReference type="EMBL" id="CAJNOK010010064">
    <property type="protein sequence ID" value="CAF1105408.1"/>
    <property type="molecule type" value="Genomic_DNA"/>
</dbReference>
<dbReference type="InterPro" id="IPR002048">
    <property type="entry name" value="EF_hand_dom"/>
</dbReference>
<dbReference type="PANTHER" id="PTHR23049">
    <property type="entry name" value="MYOSIN REGULATORY LIGHT CHAIN 2"/>
    <property type="match status" value="1"/>
</dbReference>
<dbReference type="Proteomes" id="UP000677228">
    <property type="component" value="Unassembled WGS sequence"/>
</dbReference>
<dbReference type="AlphaFoldDB" id="A0A8S2E132"/>
<dbReference type="InterPro" id="IPR050403">
    <property type="entry name" value="Myosin_RLC"/>
</dbReference>
<evidence type="ECO:0000259" key="7">
    <source>
        <dbReference type="PROSITE" id="PS50222"/>
    </source>
</evidence>
<dbReference type="GO" id="GO:0005509">
    <property type="term" value="F:calcium ion binding"/>
    <property type="evidence" value="ECO:0007669"/>
    <property type="project" value="InterPro"/>
</dbReference>
<sequence>MADKKNKKRAQRATSNVFSMFDQKQVQEFKEAFNLMDQDRDGTVSMDDLKEVYASLGKAPKDAELKSMLEEAQGPVNFTMLLTLFGDRLNGTDEENVILNAFKNFDQEGTGNINQKALREILTAEGRPEDRLTDMEVRIDATIFLFAITFSQMLDGAPVDPKGNLDYAVFTRQIKRGKEDE</sequence>
<dbReference type="Pfam" id="PF13405">
    <property type="entry name" value="EF-hand_6"/>
    <property type="match status" value="1"/>
</dbReference>
<keyword evidence="5" id="KW-0505">Motor protein</keyword>
<gene>
    <name evidence="8" type="ORF">OVA965_LOCUS19498</name>
    <name evidence="9" type="ORF">TMI583_LOCUS19549</name>
</gene>
<keyword evidence="1" id="KW-0479">Metal-binding</keyword>
<feature type="domain" description="EF-hand" evidence="7">
    <location>
        <begin position="24"/>
        <end position="59"/>
    </location>
</feature>
<feature type="domain" description="EF-hand" evidence="7">
    <location>
        <begin position="93"/>
        <end position="128"/>
    </location>
</feature>
<evidence type="ECO:0000256" key="2">
    <source>
        <dbReference type="ARBA" id="ARBA00022737"/>
    </source>
</evidence>
<name>A0A8S2E132_9BILA</name>
<dbReference type="FunFam" id="1.10.238.10:FF:000007">
    <property type="entry name" value="Putative myosin regulatory light chain sqh"/>
    <property type="match status" value="1"/>
</dbReference>
<evidence type="ECO:0000256" key="3">
    <source>
        <dbReference type="ARBA" id="ARBA00022837"/>
    </source>
</evidence>
<keyword evidence="2" id="KW-0677">Repeat</keyword>
<organism evidence="8 10">
    <name type="scientific">Didymodactylos carnosus</name>
    <dbReference type="NCBI Taxonomy" id="1234261"/>
    <lineage>
        <taxon>Eukaryota</taxon>
        <taxon>Metazoa</taxon>
        <taxon>Spiralia</taxon>
        <taxon>Gnathifera</taxon>
        <taxon>Rotifera</taxon>
        <taxon>Eurotatoria</taxon>
        <taxon>Bdelloidea</taxon>
        <taxon>Philodinida</taxon>
        <taxon>Philodinidae</taxon>
        <taxon>Didymodactylos</taxon>
    </lineage>
</organism>
<reference evidence="8" key="1">
    <citation type="submission" date="2021-02" db="EMBL/GenBank/DDBJ databases">
        <authorList>
            <person name="Nowell W R."/>
        </authorList>
    </citation>
    <scope>NUCLEOTIDE SEQUENCE</scope>
</reference>
<dbReference type="SUPFAM" id="SSF47473">
    <property type="entry name" value="EF-hand"/>
    <property type="match status" value="1"/>
</dbReference>
<dbReference type="GO" id="GO:0016459">
    <property type="term" value="C:myosin complex"/>
    <property type="evidence" value="ECO:0007669"/>
    <property type="project" value="UniProtKB-KW"/>
</dbReference>
<comment type="caution">
    <text evidence="8">The sequence shown here is derived from an EMBL/GenBank/DDBJ whole genome shotgun (WGS) entry which is preliminary data.</text>
</comment>
<dbReference type="InterPro" id="IPR018247">
    <property type="entry name" value="EF_Hand_1_Ca_BS"/>
</dbReference>
<evidence type="ECO:0000256" key="6">
    <source>
        <dbReference type="ARBA" id="ARBA00023179"/>
    </source>
</evidence>